<evidence type="ECO:0000313" key="3">
    <source>
        <dbReference type="EMBL" id="MEQ3549659.1"/>
    </source>
</evidence>
<evidence type="ECO:0000259" key="2">
    <source>
        <dbReference type="Pfam" id="PF02720"/>
    </source>
</evidence>
<dbReference type="Proteomes" id="UP001494902">
    <property type="component" value="Unassembled WGS sequence"/>
</dbReference>
<reference evidence="3 4" key="1">
    <citation type="submission" date="2024-03" db="EMBL/GenBank/DDBJ databases">
        <title>Draft genome sequence of Pseudonocardia nematodicida JCM 31783.</title>
        <authorList>
            <person name="Butdee W."/>
            <person name="Duangmal K."/>
        </authorList>
    </citation>
    <scope>NUCLEOTIDE SEQUENCE [LARGE SCALE GENOMIC DNA]</scope>
    <source>
        <strain evidence="3 4">JCM 31783</strain>
    </source>
</reference>
<accession>A0ABV1K5D0</accession>
<sequence length="590" mass="62186">MSDHIDGGQAVLAAVPVELCAHGWPPSVCRELCDQLDEHDEPWGLAALPDTPVGPGLALQVHTAAATAQLCTDTDLLTLAESAARLRECFSAVTMRMVGVFAARHPPGSSAAPPDADPRAISPVSRWLPDQIGFVFSVSREEALSMIARARRFTDVLPATLAAWEAGRIDERRADQIANATTVLSDDQAREVEAAVLPGAGEVTRRQLSDRIRRAIARLDPDGAQRRHAVAKADRRMSISRGEEGMGSLWISGTAEQTEASWRCVDRMARSLGTQDTRTLDQRRVDIAHHLLQGTMSVTDLGAVESAVASVLAAAQGTPVPPDAADHSGGDDGTHTTAQPDTRPGAHGTNGQDTTGQARQSETGTAPAAPAAIVSREVIAAAVAQALATKPDPNTVIGRKPLIQVVVGLDTLLGSERPAELAGHGPIPAVTARALAAGGSLARIVTDPVTGQCLDYGRSTYAPPANLDDHVRARDGHCRGALCTRDIRELDHHIPFGGGHHGHTSAENLHGFCTGTHKLKDAPGWHAISLPDGGLEWISPCGWTRTTYPKDYTPFTDPLPQPPAAPAAPPDETPADPGEVVVDPDMPPPF</sequence>
<feature type="region of interest" description="Disordered" evidence="1">
    <location>
        <begin position="552"/>
        <end position="590"/>
    </location>
</feature>
<dbReference type="RefSeq" id="WP_349296727.1">
    <property type="nucleotide sequence ID" value="NZ_JBEDNQ010000001.1"/>
</dbReference>
<dbReference type="InterPro" id="IPR003870">
    <property type="entry name" value="DUF222"/>
</dbReference>
<organism evidence="3 4">
    <name type="scientific">Pseudonocardia nematodicida</name>
    <dbReference type="NCBI Taxonomy" id="1206997"/>
    <lineage>
        <taxon>Bacteria</taxon>
        <taxon>Bacillati</taxon>
        <taxon>Actinomycetota</taxon>
        <taxon>Actinomycetes</taxon>
        <taxon>Pseudonocardiales</taxon>
        <taxon>Pseudonocardiaceae</taxon>
        <taxon>Pseudonocardia</taxon>
    </lineage>
</organism>
<feature type="compositionally biased region" description="Pro residues" evidence="1">
    <location>
        <begin position="557"/>
        <end position="572"/>
    </location>
</feature>
<feature type="compositionally biased region" description="Basic and acidic residues" evidence="1">
    <location>
        <begin position="324"/>
        <end position="334"/>
    </location>
</feature>
<protein>
    <submittedName>
        <fullName evidence="3">DUF222 domain-containing protein</fullName>
    </submittedName>
</protein>
<proteinExistence type="predicted"/>
<name>A0ABV1K5D0_9PSEU</name>
<dbReference type="Pfam" id="PF02720">
    <property type="entry name" value="DUF222"/>
    <property type="match status" value="1"/>
</dbReference>
<dbReference type="EMBL" id="JBEDNQ010000001">
    <property type="protein sequence ID" value="MEQ3549659.1"/>
    <property type="molecule type" value="Genomic_DNA"/>
</dbReference>
<gene>
    <name evidence="3" type="ORF">WIS52_04160</name>
</gene>
<comment type="caution">
    <text evidence="3">The sequence shown here is derived from an EMBL/GenBank/DDBJ whole genome shotgun (WGS) entry which is preliminary data.</text>
</comment>
<evidence type="ECO:0000313" key="4">
    <source>
        <dbReference type="Proteomes" id="UP001494902"/>
    </source>
</evidence>
<feature type="region of interest" description="Disordered" evidence="1">
    <location>
        <begin position="318"/>
        <end position="369"/>
    </location>
</feature>
<feature type="domain" description="DUF222" evidence="2">
    <location>
        <begin position="137"/>
        <end position="303"/>
    </location>
</feature>
<evidence type="ECO:0000256" key="1">
    <source>
        <dbReference type="SAM" id="MobiDB-lite"/>
    </source>
</evidence>
<keyword evidence="4" id="KW-1185">Reference proteome</keyword>
<feature type="compositionally biased region" description="Polar residues" evidence="1">
    <location>
        <begin position="349"/>
        <end position="364"/>
    </location>
</feature>